<organism evidence="2 3">
    <name type="scientific">Chryseobacterium viscerum</name>
    <dbReference type="NCBI Taxonomy" id="1037377"/>
    <lineage>
        <taxon>Bacteria</taxon>
        <taxon>Pseudomonadati</taxon>
        <taxon>Bacteroidota</taxon>
        <taxon>Flavobacteriia</taxon>
        <taxon>Flavobacteriales</taxon>
        <taxon>Weeksellaceae</taxon>
        <taxon>Chryseobacterium group</taxon>
        <taxon>Chryseobacterium</taxon>
    </lineage>
</organism>
<feature type="chain" id="PRO_5045664124" description="DUF4397 domain-containing protein" evidence="1">
    <location>
        <begin position="21"/>
        <end position="292"/>
    </location>
</feature>
<proteinExistence type="predicted"/>
<keyword evidence="3" id="KW-1185">Reference proteome</keyword>
<protein>
    <recommendedName>
        <fullName evidence="4">DUF4397 domain-containing protein</fullName>
    </recommendedName>
</protein>
<keyword evidence="1" id="KW-0732">Signal</keyword>
<dbReference type="RefSeq" id="WP_152290667.1">
    <property type="nucleotide sequence ID" value="NZ_VTPV01000010.1"/>
</dbReference>
<dbReference type="Proteomes" id="UP000326384">
    <property type="component" value="Unassembled WGS sequence"/>
</dbReference>
<evidence type="ECO:0000313" key="3">
    <source>
        <dbReference type="Proteomes" id="UP000326384"/>
    </source>
</evidence>
<comment type="caution">
    <text evidence="2">The sequence shown here is derived from an EMBL/GenBank/DDBJ whole genome shotgun (WGS) entry which is preliminary data.</text>
</comment>
<reference evidence="2 3" key="1">
    <citation type="journal article" date="2019" name="Stand. Genomic Sci.">
        <title>Draft Whole-Genome Sequence of a Novel Chryseobacterium viscerum Strain Isolated from Fresh Water at Dripping Springs, New Mexico.</title>
        <authorList>
            <person name="Kyndt J.A."/>
            <person name="Moore T.C."/>
        </authorList>
    </citation>
    <scope>NUCLEOTIDE SEQUENCE [LARGE SCALE GENOMIC DNA]</scope>
    <source>
        <strain evidence="2 3">DPS</strain>
    </source>
</reference>
<feature type="signal peptide" evidence="1">
    <location>
        <begin position="1"/>
        <end position="20"/>
    </location>
</feature>
<accession>A0A5N4BM52</accession>
<name>A0A5N4BM52_9FLAO</name>
<gene>
    <name evidence="2" type="ORF">F8D52_16490</name>
</gene>
<evidence type="ECO:0000313" key="2">
    <source>
        <dbReference type="EMBL" id="KAB1229501.1"/>
    </source>
</evidence>
<evidence type="ECO:0008006" key="4">
    <source>
        <dbReference type="Google" id="ProtNLM"/>
    </source>
</evidence>
<sequence>MNKKIVILAGALFLSVQAYSQIGINTPTPSSTMDVRGSIEGNYLEITGTYALLPTGYHVSFSGTGNASLNLPSKSATDNSAADFRGRKYYIKNNSTSSTLTLTAASGQILRLGGSITNSNTFGLRPGRSAILTAGGANGWDLEADIGSWELYDLDFKGPTLAPVIVPGLLLTDSQVTVTVPSSDAIVLLEFTAYGQGANSGAEGNGNMDFLIAQQGPSPQNYAGTAGMISWYDYPGNSNPKFNFAGTYSISGLSPGVYTFNLTPSNTSVANYTSNTRLNILGSTGRAEVYIP</sequence>
<dbReference type="EMBL" id="VTPV01000010">
    <property type="protein sequence ID" value="KAB1229501.1"/>
    <property type="molecule type" value="Genomic_DNA"/>
</dbReference>
<evidence type="ECO:0000256" key="1">
    <source>
        <dbReference type="SAM" id="SignalP"/>
    </source>
</evidence>